<reference evidence="6 7" key="1">
    <citation type="submission" date="2023-09" db="EMBL/GenBank/DDBJ databases">
        <title>Genomes of two closely related lineages of the louse Polyplax serrata with different host specificities.</title>
        <authorList>
            <person name="Martinu J."/>
            <person name="Tarabai H."/>
            <person name="Stefka J."/>
            <person name="Hypsa V."/>
        </authorList>
    </citation>
    <scope>NUCLEOTIDE SEQUENCE [LARGE SCALE GENOMIC DNA]</scope>
    <source>
        <strain evidence="6">98ZLc_SE</strain>
    </source>
</reference>
<dbReference type="InterPro" id="IPR037516">
    <property type="entry name" value="Tripartite_DENN"/>
</dbReference>
<evidence type="ECO:0000256" key="3">
    <source>
        <dbReference type="ARBA" id="ARBA00022658"/>
    </source>
</evidence>
<feature type="domain" description="UDENN" evidence="5">
    <location>
        <begin position="1"/>
        <end position="369"/>
    </location>
</feature>
<proteinExistence type="inferred from homology"/>
<dbReference type="PROSITE" id="PS50211">
    <property type="entry name" value="DENN"/>
    <property type="match status" value="1"/>
</dbReference>
<protein>
    <recommendedName>
        <fullName evidence="5">UDENN domain-containing protein</fullName>
    </recommendedName>
</protein>
<organism evidence="6 7">
    <name type="scientific">Polyplax serrata</name>
    <name type="common">Common mouse louse</name>
    <dbReference type="NCBI Taxonomy" id="468196"/>
    <lineage>
        <taxon>Eukaryota</taxon>
        <taxon>Metazoa</taxon>
        <taxon>Ecdysozoa</taxon>
        <taxon>Arthropoda</taxon>
        <taxon>Hexapoda</taxon>
        <taxon>Insecta</taxon>
        <taxon>Pterygota</taxon>
        <taxon>Neoptera</taxon>
        <taxon>Paraneoptera</taxon>
        <taxon>Psocodea</taxon>
        <taxon>Troctomorpha</taxon>
        <taxon>Phthiraptera</taxon>
        <taxon>Anoplura</taxon>
        <taxon>Polyplacidae</taxon>
        <taxon>Polyplax</taxon>
    </lineage>
</organism>
<keyword evidence="4" id="KW-0967">Endosome</keyword>
<dbReference type="Proteomes" id="UP001359485">
    <property type="component" value="Unassembled WGS sequence"/>
</dbReference>
<dbReference type="InterPro" id="IPR042431">
    <property type="entry name" value="FAM45"/>
</dbReference>
<accession>A0ABR1AN02</accession>
<evidence type="ECO:0000259" key="5">
    <source>
        <dbReference type="PROSITE" id="PS50211"/>
    </source>
</evidence>
<evidence type="ECO:0000313" key="6">
    <source>
        <dbReference type="EMBL" id="KAK6622432.1"/>
    </source>
</evidence>
<sequence length="369" mass="42618">MPLHELSHKGKNESNKALEIIAFPWGIGELSEEKDVNNETLLVWAYPSVTTEKRRYLLRKYHGINSQTNFFVFVRYNNEWCYFNVTQVFVTDNLPQVKQFALVIWASDYNPEKYDNLCRILSKRYCKTGDPTVVLELYLSVMTGGVCTTEENGMFSLTDFQSRRKPENSDIKDLIKLFGLEIILIYTTLLLNKRLIIYHHSLDSLLKWVQIIPYLMVHRNFDGITFPWVHLESDELLNLKCCDGFIAGSTDKGIESLNDMFDVFVNVPAREVTISPYSRDYFAMTKTHKDIALFIVQLAENPNLEEYQIITEIAKKTQELLSQLRLLASVVTPDGRKVVSIETLKEKNLAPALESFLFNLSVAEKMIML</sequence>
<evidence type="ECO:0000256" key="4">
    <source>
        <dbReference type="ARBA" id="ARBA00022753"/>
    </source>
</evidence>
<dbReference type="Pfam" id="PF08616">
    <property type="entry name" value="SPA"/>
    <property type="match status" value="1"/>
</dbReference>
<dbReference type="PANTHER" id="PTHR28544">
    <property type="entry name" value="PROTEIN FAM45A-RELATED"/>
    <property type="match status" value="1"/>
</dbReference>
<comment type="similarity">
    <text evidence="2">Belongs to the DENND10 family.</text>
</comment>
<dbReference type="PANTHER" id="PTHR28544:SF1">
    <property type="entry name" value="DENN DOMAIN-CONTAINING PROTEIN 10-RELATED"/>
    <property type="match status" value="1"/>
</dbReference>
<keyword evidence="7" id="KW-1185">Reference proteome</keyword>
<name>A0ABR1AN02_POLSC</name>
<evidence type="ECO:0000256" key="2">
    <source>
        <dbReference type="ARBA" id="ARBA00008641"/>
    </source>
</evidence>
<evidence type="ECO:0000256" key="1">
    <source>
        <dbReference type="ARBA" id="ARBA00004603"/>
    </source>
</evidence>
<evidence type="ECO:0000313" key="7">
    <source>
        <dbReference type="Proteomes" id="UP001359485"/>
    </source>
</evidence>
<dbReference type="EMBL" id="JAWJWF010000047">
    <property type="protein sequence ID" value="KAK6622432.1"/>
    <property type="molecule type" value="Genomic_DNA"/>
</dbReference>
<comment type="caution">
    <text evidence="6">The sequence shown here is derived from an EMBL/GenBank/DDBJ whole genome shotgun (WGS) entry which is preliminary data.</text>
</comment>
<keyword evidence="3" id="KW-0344">Guanine-nucleotide releasing factor</keyword>
<gene>
    <name evidence="6" type="ORF">RUM44_002243</name>
</gene>
<comment type="subcellular location">
    <subcellularLocation>
        <location evidence="1">Late endosome</location>
    </subcellularLocation>
</comment>